<dbReference type="Gene3D" id="1.10.10.2120">
    <property type="match status" value="1"/>
</dbReference>
<evidence type="ECO:0000313" key="3">
    <source>
        <dbReference type="Proteomes" id="UP001501251"/>
    </source>
</evidence>
<dbReference type="InterPro" id="IPR005079">
    <property type="entry name" value="Peptidase_C45_hydrolase"/>
</dbReference>
<evidence type="ECO:0000259" key="1">
    <source>
        <dbReference type="Pfam" id="PF03417"/>
    </source>
</evidence>
<dbReference type="PANTHER" id="PTHR34180:SF1">
    <property type="entry name" value="BETA-ALANYL-DOPAMINE_CARCININE HYDROLASE"/>
    <property type="match status" value="1"/>
</dbReference>
<protein>
    <recommendedName>
        <fullName evidence="1">Peptidase C45 hydrolase domain-containing protein</fullName>
    </recommendedName>
</protein>
<gene>
    <name evidence="2" type="ORF">GCM10022252_52560</name>
</gene>
<feature type="domain" description="Peptidase C45 hydrolase" evidence="1">
    <location>
        <begin position="128"/>
        <end position="351"/>
    </location>
</feature>
<dbReference type="InterPro" id="IPR047794">
    <property type="entry name" value="C45_proenzyme-like"/>
</dbReference>
<sequence length="363" mass="39385">MPIRRFESTEHDARRRGLTLGSALRSEIASAFTRYGELFVASGSSMAQVREWGERALTVTDDWCPRLAAEIRAVADGSGLEAWQIAALNARTEILAASAVRRGVPVPRAECSTAVHLSRGGEPPRTLQTWDWHDHLRDVRLVWAYRPSPGHRVRTFTELGVLAKIGLNSRGLGVHFNILEHDSDTDEIGVPVHLVTRRILDEAGTVGEARDIAASALVSASSAITVVGFDGKRADAACLELSPSGLGEVRPEHDGTLVHTNHFLDPELAPGERNAADEDSRDRLATLRGRRPALRSADLTDRAGAMLSHAPEGPALCAHPAADAPMTSRWETLITISLDLEATRLRFHEGGPCGVAPHTWQSF</sequence>
<dbReference type="Proteomes" id="UP001501251">
    <property type="component" value="Unassembled WGS sequence"/>
</dbReference>
<dbReference type="Gene3D" id="3.60.60.10">
    <property type="entry name" value="Penicillin V Acylase, Chain A"/>
    <property type="match status" value="1"/>
</dbReference>
<dbReference type="EMBL" id="BAABAQ010000010">
    <property type="protein sequence ID" value="GAA4199984.1"/>
    <property type="molecule type" value="Genomic_DNA"/>
</dbReference>
<dbReference type="PANTHER" id="PTHR34180">
    <property type="entry name" value="PEPTIDASE C45"/>
    <property type="match status" value="1"/>
</dbReference>
<dbReference type="Pfam" id="PF03417">
    <property type="entry name" value="AAT"/>
    <property type="match status" value="1"/>
</dbReference>
<organism evidence="2 3">
    <name type="scientific">Streptosporangium oxazolinicum</name>
    <dbReference type="NCBI Taxonomy" id="909287"/>
    <lineage>
        <taxon>Bacteria</taxon>
        <taxon>Bacillati</taxon>
        <taxon>Actinomycetota</taxon>
        <taxon>Actinomycetes</taxon>
        <taxon>Streptosporangiales</taxon>
        <taxon>Streptosporangiaceae</taxon>
        <taxon>Streptosporangium</taxon>
    </lineage>
</organism>
<evidence type="ECO:0000313" key="2">
    <source>
        <dbReference type="EMBL" id="GAA4199984.1"/>
    </source>
</evidence>
<dbReference type="InterPro" id="IPR047801">
    <property type="entry name" value="Peptidase_C45"/>
</dbReference>
<comment type="caution">
    <text evidence="2">The sequence shown here is derived from an EMBL/GenBank/DDBJ whole genome shotgun (WGS) entry which is preliminary data.</text>
</comment>
<reference evidence="3" key="1">
    <citation type="journal article" date="2019" name="Int. J. Syst. Evol. Microbiol.">
        <title>The Global Catalogue of Microorganisms (GCM) 10K type strain sequencing project: providing services to taxonomists for standard genome sequencing and annotation.</title>
        <authorList>
            <consortium name="The Broad Institute Genomics Platform"/>
            <consortium name="The Broad Institute Genome Sequencing Center for Infectious Disease"/>
            <person name="Wu L."/>
            <person name="Ma J."/>
        </authorList>
    </citation>
    <scope>NUCLEOTIDE SEQUENCE [LARGE SCALE GENOMIC DNA]</scope>
    <source>
        <strain evidence="3">JCM 17388</strain>
    </source>
</reference>
<name>A0ABP8B7L4_9ACTN</name>
<dbReference type="RefSeq" id="WP_344920725.1">
    <property type="nucleotide sequence ID" value="NZ_BAABAQ010000010.1"/>
</dbReference>
<accession>A0ABP8B7L4</accession>
<proteinExistence type="predicted"/>
<keyword evidence="3" id="KW-1185">Reference proteome</keyword>
<dbReference type="NCBIfam" id="NF040521">
    <property type="entry name" value="C45_proenzyme"/>
    <property type="match status" value="1"/>
</dbReference>